<proteinExistence type="inferred from homology"/>
<comment type="similarity">
    <text evidence="3">Belongs to the flavoredoxin family.</text>
</comment>
<dbReference type="Gene3D" id="2.30.110.10">
    <property type="entry name" value="Electron Transport, Fmn-binding Protein, Chain A"/>
    <property type="match status" value="1"/>
</dbReference>
<dbReference type="AlphaFoldDB" id="A0A1N7U4C5"/>
<dbReference type="GO" id="GO:0010181">
    <property type="term" value="F:FMN binding"/>
    <property type="evidence" value="ECO:0007669"/>
    <property type="project" value="InterPro"/>
</dbReference>
<dbReference type="PANTHER" id="PTHR43567:SF1">
    <property type="entry name" value="FLAVOREDOXIN"/>
    <property type="match status" value="1"/>
</dbReference>
<dbReference type="SUPFAM" id="SSF50475">
    <property type="entry name" value="FMN-binding split barrel"/>
    <property type="match status" value="1"/>
</dbReference>
<gene>
    <name evidence="5" type="ORF">PS417_03385</name>
</gene>
<accession>A0A1N7U4C5</accession>
<evidence type="ECO:0000256" key="2">
    <source>
        <dbReference type="ARBA" id="ARBA00022630"/>
    </source>
</evidence>
<dbReference type="eggNOG" id="COG1853">
    <property type="taxonomic scope" value="Bacteria"/>
</dbReference>
<protein>
    <submittedName>
        <fullName evidence="5">Flavin reductase</fullName>
    </submittedName>
</protein>
<dbReference type="Proteomes" id="UP000027308">
    <property type="component" value="Chromosome"/>
</dbReference>
<comment type="cofactor">
    <cofactor evidence="1">
        <name>FMN</name>
        <dbReference type="ChEBI" id="CHEBI:58210"/>
    </cofactor>
</comment>
<dbReference type="SMART" id="SM00903">
    <property type="entry name" value="Flavin_Reduct"/>
    <property type="match status" value="1"/>
</dbReference>
<dbReference type="Pfam" id="PF01613">
    <property type="entry name" value="Flavin_Reduct"/>
    <property type="match status" value="1"/>
</dbReference>
<feature type="domain" description="Flavin reductase like" evidence="4">
    <location>
        <begin position="16"/>
        <end position="162"/>
    </location>
</feature>
<name>A0A1N7U4C5_9PSED</name>
<dbReference type="GO" id="GO:0016646">
    <property type="term" value="F:oxidoreductase activity, acting on the CH-NH group of donors, NAD or NADP as acceptor"/>
    <property type="evidence" value="ECO:0007669"/>
    <property type="project" value="UniProtKB-ARBA"/>
</dbReference>
<dbReference type="PANTHER" id="PTHR43567">
    <property type="entry name" value="FLAVOREDOXIN-RELATED-RELATED"/>
    <property type="match status" value="1"/>
</dbReference>
<sequence>MSPTHRRPVPLSKAYRLLNHGPTLLVSAAHNGQRNIMAAAWAMPLDFEPPKVAVVLDKATWTRQLLEGAGTFVLQVPCAAQADLVQTVGNTTGSETDKFAAYGLQTFKGEHTEAPLLEGCVAWLECRLLPEPHNQQTYDLFLGEVVAAYADDRVFSDGRWHFEGHDELRTLHHVAGGHFLTIGGQLQASSLTPQA</sequence>
<evidence type="ECO:0000256" key="3">
    <source>
        <dbReference type="ARBA" id="ARBA00038054"/>
    </source>
</evidence>
<dbReference type="InterPro" id="IPR012349">
    <property type="entry name" value="Split_barrel_FMN-bd"/>
</dbReference>
<evidence type="ECO:0000313" key="5">
    <source>
        <dbReference type="EMBL" id="AIB34624.1"/>
    </source>
</evidence>
<organism evidence="5 6">
    <name type="scientific">Pseudomonas simiae</name>
    <dbReference type="NCBI Taxonomy" id="321846"/>
    <lineage>
        <taxon>Bacteria</taxon>
        <taxon>Pseudomonadati</taxon>
        <taxon>Pseudomonadota</taxon>
        <taxon>Gammaproteobacteria</taxon>
        <taxon>Pseudomonadales</taxon>
        <taxon>Pseudomonadaceae</taxon>
        <taxon>Pseudomonas</taxon>
    </lineage>
</organism>
<evidence type="ECO:0000256" key="1">
    <source>
        <dbReference type="ARBA" id="ARBA00001917"/>
    </source>
</evidence>
<dbReference type="OrthoDB" id="9792436at2"/>
<reference evidence="5 6" key="1">
    <citation type="submission" date="2014-05" db="EMBL/GenBank/DDBJ databases">
        <title>Pseudomonas simiae WCS417.</title>
        <authorList>
            <person name="Berendsen R.L."/>
        </authorList>
    </citation>
    <scope>NUCLEOTIDE SEQUENCE [LARGE SCALE GENOMIC DNA]</scope>
    <source>
        <strain evidence="5 6">WCS417</strain>
    </source>
</reference>
<dbReference type="InterPro" id="IPR052174">
    <property type="entry name" value="Flavoredoxin"/>
</dbReference>
<keyword evidence="2" id="KW-0285">Flavoprotein</keyword>
<evidence type="ECO:0000313" key="6">
    <source>
        <dbReference type="Proteomes" id="UP000027308"/>
    </source>
</evidence>
<dbReference type="EMBL" id="CP007637">
    <property type="protein sequence ID" value="AIB34624.1"/>
    <property type="molecule type" value="Genomic_DNA"/>
</dbReference>
<dbReference type="InterPro" id="IPR002563">
    <property type="entry name" value="Flavin_Rdtase-like_dom"/>
</dbReference>
<evidence type="ECO:0000259" key="4">
    <source>
        <dbReference type="SMART" id="SM00903"/>
    </source>
</evidence>
<dbReference type="RefSeq" id="WP_010213366.1">
    <property type="nucleotide sequence ID" value="NZ_CP007637.1"/>
</dbReference>